<evidence type="ECO:0000313" key="1">
    <source>
        <dbReference type="EMBL" id="TDD01113.1"/>
    </source>
</evidence>
<dbReference type="AlphaFoldDB" id="A0A4R4VET4"/>
<comment type="caution">
    <text evidence="1">The sequence shown here is derived from an EMBL/GenBank/DDBJ whole genome shotgun (WGS) entry which is preliminary data.</text>
</comment>
<dbReference type="Proteomes" id="UP000295258">
    <property type="component" value="Unassembled WGS sequence"/>
</dbReference>
<dbReference type="RefSeq" id="WP_132597965.1">
    <property type="nucleotide sequence ID" value="NZ_SMKO01000082.1"/>
</dbReference>
<sequence>MPSIQIDLPLTASSATKQRLAQRFGEIYGEIMQVGKDLLTVSVHDVGEGGVWRCHENSPPTPSALIMCDIRSGRPVETRARLAQSLIDVCTEMFDLNALWVKVEFTQHSGDEMYHPHLAGFNTDWTGDERAEDSSTRTA</sequence>
<name>A0A4R4VET4_9ACTN</name>
<protein>
    <submittedName>
        <fullName evidence="1">Tautomerase</fullName>
    </submittedName>
</protein>
<proteinExistence type="predicted"/>
<dbReference type="InterPro" id="IPR014347">
    <property type="entry name" value="Tautomerase/MIF_sf"/>
</dbReference>
<accession>A0A4R4VET4</accession>
<organism evidence="1 2">
    <name type="scientific">Nonomuraea deserti</name>
    <dbReference type="NCBI Taxonomy" id="1848322"/>
    <lineage>
        <taxon>Bacteria</taxon>
        <taxon>Bacillati</taxon>
        <taxon>Actinomycetota</taxon>
        <taxon>Actinomycetes</taxon>
        <taxon>Streptosporangiales</taxon>
        <taxon>Streptosporangiaceae</taxon>
        <taxon>Nonomuraea</taxon>
    </lineage>
</organism>
<evidence type="ECO:0000313" key="2">
    <source>
        <dbReference type="Proteomes" id="UP000295258"/>
    </source>
</evidence>
<dbReference type="Gene3D" id="3.30.429.10">
    <property type="entry name" value="Macrophage Migration Inhibitory Factor"/>
    <property type="match status" value="1"/>
</dbReference>
<dbReference type="SUPFAM" id="SSF55331">
    <property type="entry name" value="Tautomerase/MIF"/>
    <property type="match status" value="1"/>
</dbReference>
<keyword evidence="2" id="KW-1185">Reference proteome</keyword>
<reference evidence="1 2" key="1">
    <citation type="submission" date="2019-03" db="EMBL/GenBank/DDBJ databases">
        <title>Draft genome sequences of novel Actinobacteria.</title>
        <authorList>
            <person name="Sahin N."/>
            <person name="Ay H."/>
            <person name="Saygin H."/>
        </authorList>
    </citation>
    <scope>NUCLEOTIDE SEQUENCE [LARGE SCALE GENOMIC DNA]</scope>
    <source>
        <strain evidence="1 2">KC310</strain>
    </source>
</reference>
<gene>
    <name evidence="1" type="ORF">E1292_26755</name>
</gene>
<dbReference type="EMBL" id="SMKO01000082">
    <property type="protein sequence ID" value="TDD01113.1"/>
    <property type="molecule type" value="Genomic_DNA"/>
</dbReference>